<dbReference type="EMBL" id="VCKW01000042">
    <property type="protein sequence ID" value="TMR03125.1"/>
    <property type="molecule type" value="Genomic_DNA"/>
</dbReference>
<name>A0A5C4JF63_9ACTN</name>
<dbReference type="AlphaFoldDB" id="A0A5C4JF63"/>
<feature type="domain" description="STAS" evidence="2">
    <location>
        <begin position="44"/>
        <end position="137"/>
    </location>
</feature>
<dbReference type="SUPFAM" id="SSF52091">
    <property type="entry name" value="SpoIIaa-like"/>
    <property type="match status" value="1"/>
</dbReference>
<dbReference type="CDD" id="cd07043">
    <property type="entry name" value="STAS_anti-anti-sigma_factors"/>
    <property type="match status" value="1"/>
</dbReference>
<dbReference type="Gene3D" id="3.30.750.24">
    <property type="entry name" value="STAS domain"/>
    <property type="match status" value="1"/>
</dbReference>
<dbReference type="PROSITE" id="PS50801">
    <property type="entry name" value="STAS"/>
    <property type="match status" value="1"/>
</dbReference>
<organism evidence="3 4">
    <name type="scientific">Actinomadura soli</name>
    <dbReference type="NCBI Taxonomy" id="2508997"/>
    <lineage>
        <taxon>Bacteria</taxon>
        <taxon>Bacillati</taxon>
        <taxon>Actinomycetota</taxon>
        <taxon>Actinomycetes</taxon>
        <taxon>Streptosporangiales</taxon>
        <taxon>Thermomonosporaceae</taxon>
        <taxon>Actinomadura</taxon>
    </lineage>
</organism>
<dbReference type="InterPro" id="IPR036513">
    <property type="entry name" value="STAS_dom_sf"/>
</dbReference>
<reference evidence="3 4" key="1">
    <citation type="submission" date="2019-05" db="EMBL/GenBank/DDBJ databases">
        <title>Draft genome sequence of Actinomadura sp. 14C53.</title>
        <authorList>
            <person name="Saricaoglu S."/>
            <person name="Isik K."/>
        </authorList>
    </citation>
    <scope>NUCLEOTIDE SEQUENCE [LARGE SCALE GENOMIC DNA]</scope>
    <source>
        <strain evidence="3 4">14C53</strain>
    </source>
</reference>
<dbReference type="Proteomes" id="UP000309174">
    <property type="component" value="Unassembled WGS sequence"/>
</dbReference>
<evidence type="ECO:0000313" key="3">
    <source>
        <dbReference type="EMBL" id="TMR03125.1"/>
    </source>
</evidence>
<dbReference type="OrthoDB" id="3468289at2"/>
<evidence type="ECO:0000259" key="2">
    <source>
        <dbReference type="PROSITE" id="PS50801"/>
    </source>
</evidence>
<gene>
    <name evidence="3" type="ORF">ETD83_11085</name>
</gene>
<accession>A0A5C4JF63</accession>
<dbReference type="Pfam" id="PF13466">
    <property type="entry name" value="STAS_2"/>
    <property type="match status" value="1"/>
</dbReference>
<dbReference type="InterPro" id="IPR002645">
    <property type="entry name" value="STAS_dom"/>
</dbReference>
<dbReference type="RefSeq" id="WP_138644993.1">
    <property type="nucleotide sequence ID" value="NZ_VCKW01000042.1"/>
</dbReference>
<feature type="region of interest" description="Disordered" evidence="1">
    <location>
        <begin position="1"/>
        <end position="20"/>
    </location>
</feature>
<dbReference type="InterPro" id="IPR058548">
    <property type="entry name" value="MlaB-like_STAS"/>
</dbReference>
<proteinExistence type="predicted"/>
<keyword evidence="4" id="KW-1185">Reference proteome</keyword>
<comment type="caution">
    <text evidence="3">The sequence shown here is derived from an EMBL/GenBank/DDBJ whole genome shotgun (WGS) entry which is preliminary data.</text>
</comment>
<evidence type="ECO:0000256" key="1">
    <source>
        <dbReference type="SAM" id="MobiDB-lite"/>
    </source>
</evidence>
<sequence>MTVWRITDGEDGVESGERASPGAGIVELDTALLHITASTTAARLVLSGEIDVSNAGDVARALDAAGGRSPGDVHVDLADVDFVDVAGLRAFNLAALDLHESGRMLVLHAVSPHIDKLFATIGWHSTPGLQIHCGPRA</sequence>
<protein>
    <submittedName>
        <fullName evidence="3">STAS domain-containing protein</fullName>
    </submittedName>
</protein>
<evidence type="ECO:0000313" key="4">
    <source>
        <dbReference type="Proteomes" id="UP000309174"/>
    </source>
</evidence>